<dbReference type="KEGG" id="nnu:104610292"/>
<gene>
    <name evidence="8" type="primary">LOC104610292</name>
</gene>
<dbReference type="PANTHER" id="PTHR31973:SF149">
    <property type="entry name" value="SWIM-TYPE DOMAIN-CONTAINING PROTEIN"/>
    <property type="match status" value="1"/>
</dbReference>
<proteinExistence type="predicted"/>
<evidence type="ECO:0000313" key="8">
    <source>
        <dbReference type="RefSeq" id="XP_010275146.1"/>
    </source>
</evidence>
<feature type="region of interest" description="Disordered" evidence="5">
    <location>
        <begin position="719"/>
        <end position="741"/>
    </location>
</feature>
<evidence type="ECO:0000313" key="7">
    <source>
        <dbReference type="Proteomes" id="UP000189703"/>
    </source>
</evidence>
<keyword evidence="1" id="KW-0479">Metal-binding</keyword>
<dbReference type="InterPro" id="IPR004332">
    <property type="entry name" value="Transposase_MuDR"/>
</dbReference>
<dbReference type="OMA" id="WIRIERH"/>
<sequence length="764" mass="86738">MNTGSPLILCSKSAIEEPLPGMVSNSEKVILCYCMSGGELVTYPDGSVSYKGGITKGVRVDSNTKYSDFIRELCSKFEIDPNTVTLKYSTPFDKSRLLALSDESDFANLLGFNQGIADVYLVKGERCVESQETTRCSGDVLVGSVVEDSNLEEATNRSNDKAPLLSALWENAIKGVGQMFDSSNEFRNALSNFSIACRFGYKFIRNDRERITAQCDADGCKWKIYATAVGNSNKFRVRKYEDKHTHPTNYEETVKYRISKTWVSNIIKEKVRNNPAYMPREIIEEIKRDYNVDIAYHRALWGKATVREAVNLSLKNSFKLVPWICQRLVESNPGTVAVYTSKSDSTFHQLFIAYYASIHGFRVGCRPILFVEEKSLNGKYLHTLLSVTAVDADNRMFPVAFAVVESGSLENWRWFFRNVKVALDDNRDIVFVSDRKEDIVKAVKEIYGSVPHAHCYRHLTEGFKMMLKCLHLSPSVQDVLKMLLDKTAYAKTRVDFDNALGKMRSISEEAYGWVLKNEPIHWANSLFPGKRYDQFSVNIADSYGAWIPEAQELSIIELINLIRKNITDIMFGRQTNCVAWKFPVGGTIEEMLKRNISKSEGLHFRCSSAFRFEVFGIPINYCVDLIQRTCSCREWDMVGLPCIHACAALKSIQADIYSYVEKCYLKETQQAIYSECMHAVWTNEIPDGTSMNGIDDDASSSGLGLLRPPSPPPCLRHLHGCPKKHMEPRNKEKNMEPQNKEKRPLHCSLCKEAGHNRKRCKIQM</sequence>
<dbReference type="InParanoid" id="A0A1U8BEM1"/>
<dbReference type="OrthoDB" id="1614215at2759"/>
<dbReference type="GeneID" id="104610292"/>
<dbReference type="SMART" id="SM00575">
    <property type="entry name" value="ZnF_PMZ"/>
    <property type="match status" value="1"/>
</dbReference>
<dbReference type="PANTHER" id="PTHR31973">
    <property type="entry name" value="POLYPROTEIN, PUTATIVE-RELATED"/>
    <property type="match status" value="1"/>
</dbReference>
<evidence type="ECO:0000256" key="3">
    <source>
        <dbReference type="ARBA" id="ARBA00022833"/>
    </source>
</evidence>
<dbReference type="Pfam" id="PF04434">
    <property type="entry name" value="SWIM"/>
    <property type="match status" value="1"/>
</dbReference>
<evidence type="ECO:0000256" key="1">
    <source>
        <dbReference type="ARBA" id="ARBA00022723"/>
    </source>
</evidence>
<organism evidence="7 8">
    <name type="scientific">Nelumbo nucifera</name>
    <name type="common">Sacred lotus</name>
    <dbReference type="NCBI Taxonomy" id="4432"/>
    <lineage>
        <taxon>Eukaryota</taxon>
        <taxon>Viridiplantae</taxon>
        <taxon>Streptophyta</taxon>
        <taxon>Embryophyta</taxon>
        <taxon>Tracheophyta</taxon>
        <taxon>Spermatophyta</taxon>
        <taxon>Magnoliopsida</taxon>
        <taxon>Proteales</taxon>
        <taxon>Nelumbonaceae</taxon>
        <taxon>Nelumbo</taxon>
    </lineage>
</organism>
<dbReference type="GO" id="GO:0008270">
    <property type="term" value="F:zinc ion binding"/>
    <property type="evidence" value="ECO:0007669"/>
    <property type="project" value="UniProtKB-KW"/>
</dbReference>
<evidence type="ECO:0000256" key="2">
    <source>
        <dbReference type="ARBA" id="ARBA00022771"/>
    </source>
</evidence>
<evidence type="ECO:0000256" key="4">
    <source>
        <dbReference type="PROSITE-ProRule" id="PRU00325"/>
    </source>
</evidence>
<reference evidence="8" key="1">
    <citation type="submission" date="2025-08" db="UniProtKB">
        <authorList>
            <consortium name="RefSeq"/>
        </authorList>
    </citation>
    <scope>IDENTIFICATION</scope>
</reference>
<dbReference type="STRING" id="4432.A0A1U8BEM1"/>
<dbReference type="InterPro" id="IPR006564">
    <property type="entry name" value="Znf_PMZ"/>
</dbReference>
<keyword evidence="3" id="KW-0862">Zinc</keyword>
<dbReference type="Proteomes" id="UP000189703">
    <property type="component" value="Unplaced"/>
</dbReference>
<dbReference type="InterPro" id="IPR007527">
    <property type="entry name" value="Znf_SWIM"/>
</dbReference>
<keyword evidence="7" id="KW-1185">Reference proteome</keyword>
<dbReference type="RefSeq" id="XP_010275146.1">
    <property type="nucleotide sequence ID" value="XM_010276844.2"/>
</dbReference>
<accession>A0A1U8BEM1</accession>
<keyword evidence="2 4" id="KW-0863">Zinc-finger</keyword>
<dbReference type="Pfam" id="PF10551">
    <property type="entry name" value="MULE"/>
    <property type="match status" value="1"/>
</dbReference>
<dbReference type="InterPro" id="IPR018289">
    <property type="entry name" value="MULE_transposase_dom"/>
</dbReference>
<evidence type="ECO:0000259" key="6">
    <source>
        <dbReference type="PROSITE" id="PS50966"/>
    </source>
</evidence>
<feature type="compositionally biased region" description="Basic and acidic residues" evidence="5">
    <location>
        <begin position="724"/>
        <end position="741"/>
    </location>
</feature>
<name>A0A1U8BEM1_NELNU</name>
<dbReference type="Pfam" id="PF03108">
    <property type="entry name" value="DBD_Tnp_Mut"/>
    <property type="match status" value="1"/>
</dbReference>
<feature type="domain" description="SWIM-type" evidence="6">
    <location>
        <begin position="615"/>
        <end position="653"/>
    </location>
</feature>
<dbReference type="eggNOG" id="ENOG502QR4U">
    <property type="taxonomic scope" value="Eukaryota"/>
</dbReference>
<protein>
    <submittedName>
        <fullName evidence="8">Uncharacterized protein LOC104610292</fullName>
    </submittedName>
</protein>
<dbReference type="AlphaFoldDB" id="A0A1U8BEM1"/>
<evidence type="ECO:0000256" key="5">
    <source>
        <dbReference type="SAM" id="MobiDB-lite"/>
    </source>
</evidence>
<dbReference type="PROSITE" id="PS50966">
    <property type="entry name" value="ZF_SWIM"/>
    <property type="match status" value="1"/>
</dbReference>